<comment type="subcellular location">
    <subcellularLocation>
        <location evidence="1">Carboxysome</location>
    </subcellularLocation>
</comment>
<dbReference type="Pfam" id="PF03319">
    <property type="entry name" value="EutN_CcmL"/>
    <property type="match status" value="1"/>
</dbReference>
<dbReference type="CDD" id="cd01614">
    <property type="entry name" value="EutN_CcmL"/>
    <property type="match status" value="1"/>
</dbReference>
<dbReference type="AlphaFoldDB" id="A0A2N8PVM0"/>
<dbReference type="InterPro" id="IPR004992">
    <property type="entry name" value="EutN_CcmL"/>
</dbReference>
<dbReference type="SUPFAM" id="SSF159133">
    <property type="entry name" value="EutN/CcmL-like"/>
    <property type="match status" value="1"/>
</dbReference>
<dbReference type="InterPro" id="IPR036677">
    <property type="entry name" value="EutN_CcmL_sf"/>
</dbReference>
<reference evidence="4 5" key="1">
    <citation type="submission" date="2017-10" db="EMBL/GenBank/DDBJ databases">
        <title>FDA dAtabase for Regulatory Grade micrObial Sequences (FDA-ARGOS): Supporting development and validation of Infectious Disease Dx tests.</title>
        <authorList>
            <person name="Campos J."/>
            <person name="Goldberg B."/>
            <person name="Tallon L.J."/>
            <person name="Sadzewicz L."/>
            <person name="Sengamalay N."/>
            <person name="Ott S."/>
            <person name="Godinez A."/>
            <person name="Nagaraj S."/>
            <person name="Vyas G."/>
            <person name="Aluvathingal J."/>
            <person name="Nadendla S."/>
            <person name="Geyer C."/>
            <person name="Nandy P."/>
            <person name="Hobson J."/>
            <person name="Sichtig H."/>
        </authorList>
    </citation>
    <scope>NUCLEOTIDE SEQUENCE [LARGE SCALE GENOMIC DNA]</scope>
    <source>
        <strain evidence="4 5">FDAARGOS_185</strain>
    </source>
</reference>
<comment type="caution">
    <text evidence="4">The sequence shown here is derived from an EMBL/GenBank/DDBJ whole genome shotgun (WGS) entry which is preliminary data.</text>
</comment>
<dbReference type="Proteomes" id="UP000316316">
    <property type="component" value="Unassembled WGS sequence"/>
</dbReference>
<gene>
    <name evidence="4" type="ORF">AUF17_07655</name>
</gene>
<dbReference type="PANTHER" id="PTHR36539:SF2">
    <property type="entry name" value="ETHANOLAMINE UTILIZATION PROTEIN"/>
    <property type="match status" value="1"/>
</dbReference>
<dbReference type="Gene3D" id="2.40.50.220">
    <property type="entry name" value="EutN/Ccml"/>
    <property type="match status" value="1"/>
</dbReference>
<evidence type="ECO:0000313" key="4">
    <source>
        <dbReference type="EMBL" id="TRZ33966.1"/>
    </source>
</evidence>
<name>A0A2N8PVM0_ENTAV</name>
<dbReference type="PANTHER" id="PTHR36539">
    <property type="entry name" value="ETHANOLAMINE UTILIZATION PROTEIN EUTN"/>
    <property type="match status" value="1"/>
</dbReference>
<keyword evidence="2" id="KW-1282">Carboxysome</keyword>
<dbReference type="GO" id="GO:0031470">
    <property type="term" value="C:carboxysome"/>
    <property type="evidence" value="ECO:0007669"/>
    <property type="project" value="UniProtKB-SubCell"/>
</dbReference>
<evidence type="ECO:0000256" key="3">
    <source>
        <dbReference type="ARBA" id="ARBA00024446"/>
    </source>
</evidence>
<evidence type="ECO:0000313" key="5">
    <source>
        <dbReference type="Proteomes" id="UP000316316"/>
    </source>
</evidence>
<protein>
    <submittedName>
        <fullName evidence="4">Ethanolamine utilization protein EutN</fullName>
    </submittedName>
</protein>
<sequence length="98" mass="10552">MLLGKVTGSLWATRKDEKLNGSKFMLVKTWNMNLEQAEGLLVAADNAGAGVGDLVLITQGMAARISAENEGIPIDAMIVGVVDSVETNNSRRDENEYK</sequence>
<proteinExistence type="predicted"/>
<keyword evidence="3" id="KW-1283">Bacterial microcompartment</keyword>
<dbReference type="GeneID" id="69568105"/>
<accession>A0A2N8PVM0</accession>
<evidence type="ECO:0000256" key="1">
    <source>
        <dbReference type="ARBA" id="ARBA00023587"/>
    </source>
</evidence>
<evidence type="ECO:0000256" key="2">
    <source>
        <dbReference type="ARBA" id="ARBA00023669"/>
    </source>
</evidence>
<dbReference type="PROSITE" id="PS51932">
    <property type="entry name" value="BMV"/>
    <property type="match status" value="1"/>
</dbReference>
<dbReference type="RefSeq" id="WP_049218238.1">
    <property type="nucleotide sequence ID" value="NZ_CABGUH010000005.1"/>
</dbReference>
<dbReference type="EMBL" id="PDXQ01000001">
    <property type="protein sequence ID" value="TRZ33966.1"/>
    <property type="molecule type" value="Genomic_DNA"/>
</dbReference>
<organism evidence="4 5">
    <name type="scientific">Enterococcus avium</name>
    <name type="common">Streptococcus avium</name>
    <dbReference type="NCBI Taxonomy" id="33945"/>
    <lineage>
        <taxon>Bacteria</taxon>
        <taxon>Bacillati</taxon>
        <taxon>Bacillota</taxon>
        <taxon>Bacilli</taxon>
        <taxon>Lactobacillales</taxon>
        <taxon>Enterococcaceae</taxon>
        <taxon>Enterococcus</taxon>
    </lineage>
</organism>